<comment type="subcellular location">
    <subcellularLocation>
        <location evidence="1">Membrane</location>
        <topology evidence="1">Multi-pass membrane protein</topology>
    </subcellularLocation>
</comment>
<keyword evidence="3 5" id="KW-1133">Transmembrane helix</keyword>
<reference evidence="7" key="1">
    <citation type="submission" date="2021-06" db="EMBL/GenBank/DDBJ databases">
        <authorList>
            <person name="Kallberg Y."/>
            <person name="Tangrot J."/>
            <person name="Rosling A."/>
        </authorList>
    </citation>
    <scope>NUCLEOTIDE SEQUENCE</scope>
    <source>
        <strain evidence="7">AZ414A</strain>
    </source>
</reference>
<dbReference type="InterPro" id="IPR004843">
    <property type="entry name" value="Calcineurin-like_PHP"/>
</dbReference>
<dbReference type="AlphaFoldDB" id="A0A9N8ZA06"/>
<dbReference type="OrthoDB" id="5977743at2759"/>
<evidence type="ECO:0000313" key="7">
    <source>
        <dbReference type="EMBL" id="CAG8483522.1"/>
    </source>
</evidence>
<evidence type="ECO:0000259" key="6">
    <source>
        <dbReference type="Pfam" id="PF00149"/>
    </source>
</evidence>
<keyword evidence="8" id="KW-1185">Reference proteome</keyword>
<dbReference type="GO" id="GO:0006506">
    <property type="term" value="P:GPI anchor biosynthetic process"/>
    <property type="evidence" value="ECO:0007669"/>
    <property type="project" value="InterPro"/>
</dbReference>
<protein>
    <submittedName>
        <fullName evidence="7">6373_t:CDS:1</fullName>
    </submittedName>
</protein>
<accession>A0A9N8ZA06</accession>
<keyword evidence="4 5" id="KW-0472">Membrane</keyword>
<organism evidence="7 8">
    <name type="scientific">Diversispora eburnea</name>
    <dbReference type="NCBI Taxonomy" id="1213867"/>
    <lineage>
        <taxon>Eukaryota</taxon>
        <taxon>Fungi</taxon>
        <taxon>Fungi incertae sedis</taxon>
        <taxon>Mucoromycota</taxon>
        <taxon>Glomeromycotina</taxon>
        <taxon>Glomeromycetes</taxon>
        <taxon>Diversisporales</taxon>
        <taxon>Diversisporaceae</taxon>
        <taxon>Diversispora</taxon>
    </lineage>
</organism>
<dbReference type="GO" id="GO:0016787">
    <property type="term" value="F:hydrolase activity"/>
    <property type="evidence" value="ECO:0007669"/>
    <property type="project" value="InterPro"/>
</dbReference>
<dbReference type="GO" id="GO:0005783">
    <property type="term" value="C:endoplasmic reticulum"/>
    <property type="evidence" value="ECO:0007669"/>
    <property type="project" value="TreeGrafter"/>
</dbReference>
<dbReference type="PANTHER" id="PTHR13315">
    <property type="entry name" value="METALLO PHOSPHOESTERASE RELATED"/>
    <property type="match status" value="1"/>
</dbReference>
<comment type="caution">
    <text evidence="7">The sequence shown here is derived from an EMBL/GenBank/DDBJ whole genome shotgun (WGS) entry which is preliminary data.</text>
</comment>
<feature type="transmembrane region" description="Helical" evidence="5">
    <location>
        <begin position="217"/>
        <end position="236"/>
    </location>
</feature>
<dbReference type="Proteomes" id="UP000789706">
    <property type="component" value="Unassembled WGS sequence"/>
</dbReference>
<dbReference type="InterPro" id="IPR033308">
    <property type="entry name" value="PGAP5/Cdc1/Ted1"/>
</dbReference>
<dbReference type="PANTHER" id="PTHR13315:SF4">
    <property type="entry name" value="METALLOPHOSPHOESTERASE, ISOFORM E"/>
    <property type="match status" value="1"/>
</dbReference>
<dbReference type="SUPFAM" id="SSF56300">
    <property type="entry name" value="Metallo-dependent phosphatases"/>
    <property type="match status" value="1"/>
</dbReference>
<sequence length="238" mass="27676">MAKPYRIAVIADPQIIDDYSYGRTGIFQKISEIYPDIYMKKNWKNMQNIFNPDAIIFLGDLMDAGNHDIGFGDEIISEANKRFQKVFGKTSYNVTLGNHSIIVLDTLKLNSSNFPRILLSHVPLYRPPNTDCGPLRQNNRYINQGHGYQYQNLIEESLTNFILDNIKPQLILSGDDHDYCEIKHDDIIEISVNSFSFAMKSNLILLTWKYWKSVGKAIFDILEIALSMYFICWIWFWI</sequence>
<name>A0A9N8ZA06_9GLOM</name>
<feature type="domain" description="Calcineurin-like phosphoesterase" evidence="6">
    <location>
        <begin position="6"/>
        <end position="121"/>
    </location>
</feature>
<evidence type="ECO:0000256" key="4">
    <source>
        <dbReference type="ARBA" id="ARBA00023136"/>
    </source>
</evidence>
<dbReference type="InterPro" id="IPR029052">
    <property type="entry name" value="Metallo-depent_PP-like"/>
</dbReference>
<proteinExistence type="predicted"/>
<dbReference type="EMBL" id="CAJVPK010000253">
    <property type="protein sequence ID" value="CAG8483522.1"/>
    <property type="molecule type" value="Genomic_DNA"/>
</dbReference>
<evidence type="ECO:0000256" key="1">
    <source>
        <dbReference type="ARBA" id="ARBA00004141"/>
    </source>
</evidence>
<evidence type="ECO:0000313" key="8">
    <source>
        <dbReference type="Proteomes" id="UP000789706"/>
    </source>
</evidence>
<gene>
    <name evidence="7" type="ORF">DEBURN_LOCUS3792</name>
</gene>
<evidence type="ECO:0000256" key="3">
    <source>
        <dbReference type="ARBA" id="ARBA00022989"/>
    </source>
</evidence>
<dbReference type="Pfam" id="PF00149">
    <property type="entry name" value="Metallophos"/>
    <property type="match status" value="1"/>
</dbReference>
<evidence type="ECO:0000256" key="5">
    <source>
        <dbReference type="SAM" id="Phobius"/>
    </source>
</evidence>
<evidence type="ECO:0000256" key="2">
    <source>
        <dbReference type="ARBA" id="ARBA00022692"/>
    </source>
</evidence>
<dbReference type="GO" id="GO:0016020">
    <property type="term" value="C:membrane"/>
    <property type="evidence" value="ECO:0007669"/>
    <property type="project" value="UniProtKB-SubCell"/>
</dbReference>
<keyword evidence="2 5" id="KW-0812">Transmembrane</keyword>